<proteinExistence type="predicted"/>
<evidence type="ECO:0000313" key="2">
    <source>
        <dbReference type="Proteomes" id="UP000595362"/>
    </source>
</evidence>
<reference evidence="1 2" key="1">
    <citation type="submission" date="2020-07" db="EMBL/GenBank/DDBJ databases">
        <title>Huge and variable diversity of episymbiotic CPR bacteria and DPANN archaea in groundwater ecosystems.</title>
        <authorList>
            <person name="He C.Y."/>
            <person name="Keren R."/>
            <person name="Whittaker M."/>
            <person name="Farag I.F."/>
            <person name="Doudna J."/>
            <person name="Cate J.H.D."/>
            <person name="Banfield J.F."/>
        </authorList>
    </citation>
    <scope>NUCLEOTIDE SEQUENCE [LARGE SCALE GENOMIC DNA]</scope>
    <source>
        <strain evidence="1">NC_groundwater_70_Ag_B-0.1um_54_66</strain>
    </source>
</reference>
<accession>A0A7T5UHI8</accession>
<evidence type="ECO:0000313" key="1">
    <source>
        <dbReference type="EMBL" id="QQG36475.1"/>
    </source>
</evidence>
<dbReference type="AlphaFoldDB" id="A0A7T5UHI8"/>
<gene>
    <name evidence="1" type="ORF">HYS17_01395</name>
</gene>
<dbReference type="EMBL" id="CP066681">
    <property type="protein sequence ID" value="QQG36475.1"/>
    <property type="molecule type" value="Genomic_DNA"/>
</dbReference>
<organism evidence="1 2">
    <name type="scientific">Micavibrio aeruginosavorus</name>
    <dbReference type="NCBI Taxonomy" id="349221"/>
    <lineage>
        <taxon>Bacteria</taxon>
        <taxon>Pseudomonadati</taxon>
        <taxon>Bdellovibrionota</taxon>
        <taxon>Bdellovibrionia</taxon>
        <taxon>Bdellovibrionales</taxon>
        <taxon>Pseudobdellovibrionaceae</taxon>
        <taxon>Micavibrio</taxon>
    </lineage>
</organism>
<name>A0A7T5UHI8_9BACT</name>
<protein>
    <submittedName>
        <fullName evidence="1">Uncharacterized protein</fullName>
    </submittedName>
</protein>
<dbReference type="Proteomes" id="UP000595362">
    <property type="component" value="Chromosome"/>
</dbReference>
<dbReference type="Gene3D" id="1.10.3210.10">
    <property type="entry name" value="Hypothetical protein af1432"/>
    <property type="match status" value="1"/>
</dbReference>
<sequence length="306" mass="34667">MTATAPAPRLDDLAYITSETAATHETAAILDFVTRWLEHHDYHHALSCLNLLRDLKGQQKREDGLTPAILHELSQSCYTIALADSGYTLPDTEALLCLNFTHDLGEEFGVSREGLLNHWRQDQTLSGCNIHQGWLESLSTQFSRMAKKMNNVSLFPLAGNPTKTDHEQYFYAMMADPVTAMAKFLDRIHNMATMIGVKSIPKQREYLKETVTLRDILFLAAQTWPQYKPALLTMNKIVTTQILFTNRYLDIVDPENRRPLPFVALPRLHRMKPLPPGLDPLQITQARALTCIAWARAYQKPAPSTP</sequence>